<dbReference type="Gene3D" id="3.30.390.10">
    <property type="entry name" value="Enolase-like, N-terminal domain"/>
    <property type="match status" value="1"/>
</dbReference>
<evidence type="ECO:0000256" key="2">
    <source>
        <dbReference type="ARBA" id="ARBA00022723"/>
    </source>
</evidence>
<dbReference type="GO" id="GO:0009063">
    <property type="term" value="P:amino acid catabolic process"/>
    <property type="evidence" value="ECO:0007669"/>
    <property type="project" value="InterPro"/>
</dbReference>
<dbReference type="RefSeq" id="WP_035258619.1">
    <property type="nucleotide sequence ID" value="NZ_JFKE01000003.1"/>
</dbReference>
<proteinExistence type="predicted"/>
<organism evidence="5 6">
    <name type="scientific">Actibacterium mucosum KCTC 23349</name>
    <dbReference type="NCBI Taxonomy" id="1454373"/>
    <lineage>
        <taxon>Bacteria</taxon>
        <taxon>Pseudomonadati</taxon>
        <taxon>Pseudomonadota</taxon>
        <taxon>Alphaproteobacteria</taxon>
        <taxon>Rhodobacterales</taxon>
        <taxon>Roseobacteraceae</taxon>
        <taxon>Actibacterium</taxon>
    </lineage>
</organism>
<dbReference type="OrthoDB" id="9802699at2"/>
<dbReference type="InterPro" id="IPR013342">
    <property type="entry name" value="Mandelate_racemase_C"/>
</dbReference>
<dbReference type="STRING" id="1454373.ACMU_11075"/>
<dbReference type="InterPro" id="IPR029017">
    <property type="entry name" value="Enolase-like_N"/>
</dbReference>
<dbReference type="InterPro" id="IPR046945">
    <property type="entry name" value="RHMD-like"/>
</dbReference>
<name>A0A037ZIL3_9RHOB</name>
<dbReference type="PANTHER" id="PTHR13794">
    <property type="entry name" value="ENOLASE SUPERFAMILY, MANDELATE RACEMASE"/>
    <property type="match status" value="1"/>
</dbReference>
<evidence type="ECO:0000313" key="6">
    <source>
        <dbReference type="Proteomes" id="UP000026249"/>
    </source>
</evidence>
<dbReference type="SMART" id="SM00922">
    <property type="entry name" value="MR_MLE"/>
    <property type="match status" value="1"/>
</dbReference>
<evidence type="ECO:0000256" key="1">
    <source>
        <dbReference type="ARBA" id="ARBA00001946"/>
    </source>
</evidence>
<dbReference type="SUPFAM" id="SSF54826">
    <property type="entry name" value="Enolase N-terminal domain-like"/>
    <property type="match status" value="1"/>
</dbReference>
<accession>A0A037ZIL3</accession>
<dbReference type="EMBL" id="JFKE01000003">
    <property type="protein sequence ID" value="KAJ56285.1"/>
    <property type="molecule type" value="Genomic_DNA"/>
</dbReference>
<protein>
    <submittedName>
        <fullName evidence="5">Mandelate racemase</fullName>
    </submittedName>
</protein>
<evidence type="ECO:0000313" key="5">
    <source>
        <dbReference type="EMBL" id="KAJ56285.1"/>
    </source>
</evidence>
<dbReference type="GO" id="GO:0016836">
    <property type="term" value="F:hydro-lyase activity"/>
    <property type="evidence" value="ECO:0007669"/>
    <property type="project" value="TreeGrafter"/>
</dbReference>
<dbReference type="PANTHER" id="PTHR13794:SF58">
    <property type="entry name" value="MITOCHONDRIAL ENOLASE SUPERFAMILY MEMBER 1"/>
    <property type="match status" value="1"/>
</dbReference>
<dbReference type="InterPro" id="IPR029065">
    <property type="entry name" value="Enolase_C-like"/>
</dbReference>
<dbReference type="GO" id="GO:0016052">
    <property type="term" value="P:carbohydrate catabolic process"/>
    <property type="evidence" value="ECO:0007669"/>
    <property type="project" value="TreeGrafter"/>
</dbReference>
<dbReference type="Proteomes" id="UP000026249">
    <property type="component" value="Unassembled WGS sequence"/>
</dbReference>
<dbReference type="AlphaFoldDB" id="A0A037ZIL3"/>
<dbReference type="InterPro" id="IPR018110">
    <property type="entry name" value="Mandel_Rmase/mucon_lact_enz_CS"/>
</dbReference>
<feature type="domain" description="Mandelate racemase/muconate lactonizing enzyme C-terminal" evidence="4">
    <location>
        <begin position="152"/>
        <end position="246"/>
    </location>
</feature>
<dbReference type="SFLD" id="SFLDG00179">
    <property type="entry name" value="mandelate_racemase"/>
    <property type="match status" value="1"/>
</dbReference>
<keyword evidence="3" id="KW-0460">Magnesium</keyword>
<sequence>MIEIARIQAWAFRSPTKRPVATSFGVMHDRPAVLIRVEDRDGVFGWGEAFANWPAAGAEHRVRLLQMDIAQLVLNKPAATPAEFFHQLADQTRIRAVQCGEVGPFSQVLAGLDIAIWDLAARRAGLPLRKFIRQDAADQVPAYASGIQINAAAEILPAARMAGHQRFKVKVGFNMPTDIALVHDVQTDLSGEETLACDANQAWNLEQACAFVDGVAGLPLHWLEEPMPVFTDRTKWQELARQSSIPLAGGENIIGVPEFGKAIDAGHLSVVQPDVAKWGGITGCLAVAQQALRAGRRYCPHFLGAGIGLVASAELLAGVGGDGQLEVDFNANPLRTMFLDGEKEPIIRGAWQCSDKPGLGVEALPNDITQFQTLHVDLC</sequence>
<dbReference type="Pfam" id="PF02746">
    <property type="entry name" value="MR_MLE_N"/>
    <property type="match status" value="1"/>
</dbReference>
<comment type="cofactor">
    <cofactor evidence="1">
        <name>Mg(2+)</name>
        <dbReference type="ChEBI" id="CHEBI:18420"/>
    </cofactor>
</comment>
<comment type="caution">
    <text evidence="5">The sequence shown here is derived from an EMBL/GenBank/DDBJ whole genome shotgun (WGS) entry which is preliminary data.</text>
</comment>
<dbReference type="InterPro" id="IPR036849">
    <property type="entry name" value="Enolase-like_C_sf"/>
</dbReference>
<evidence type="ECO:0000256" key="3">
    <source>
        <dbReference type="ARBA" id="ARBA00022842"/>
    </source>
</evidence>
<dbReference type="SUPFAM" id="SSF51604">
    <property type="entry name" value="Enolase C-terminal domain-like"/>
    <property type="match status" value="1"/>
</dbReference>
<dbReference type="SFLD" id="SFLDS00001">
    <property type="entry name" value="Enolase"/>
    <property type="match status" value="1"/>
</dbReference>
<dbReference type="GO" id="GO:0000287">
    <property type="term" value="F:magnesium ion binding"/>
    <property type="evidence" value="ECO:0007669"/>
    <property type="project" value="TreeGrafter"/>
</dbReference>
<keyword evidence="2" id="KW-0479">Metal-binding</keyword>
<dbReference type="CDD" id="cd03316">
    <property type="entry name" value="MR_like"/>
    <property type="match status" value="1"/>
</dbReference>
<dbReference type="PROSITE" id="PS00909">
    <property type="entry name" value="MR_MLE_2"/>
    <property type="match status" value="1"/>
</dbReference>
<dbReference type="Gene3D" id="3.20.20.120">
    <property type="entry name" value="Enolase-like C-terminal domain"/>
    <property type="match status" value="1"/>
</dbReference>
<evidence type="ECO:0000259" key="4">
    <source>
        <dbReference type="SMART" id="SM00922"/>
    </source>
</evidence>
<keyword evidence="6" id="KW-1185">Reference proteome</keyword>
<dbReference type="InterPro" id="IPR013341">
    <property type="entry name" value="Mandelate_racemase_N_dom"/>
</dbReference>
<reference evidence="5 6" key="1">
    <citation type="submission" date="2014-03" db="EMBL/GenBank/DDBJ databases">
        <title>Draft Genome Sequence of Actibacterium mucosum KCTC 23349, a Marine Alphaproteobacterium with Complex Ionic Requirements Isolated from Mediterranean Seawater at Malvarrosa Beach, Valencia, Spain.</title>
        <authorList>
            <person name="Arahal D.R."/>
            <person name="Shao Z."/>
            <person name="Lai Q."/>
            <person name="Pujalte M.J."/>
        </authorList>
    </citation>
    <scope>NUCLEOTIDE SEQUENCE [LARGE SCALE GENOMIC DNA]</scope>
    <source>
        <strain evidence="5 6">KCTC 23349</strain>
    </source>
</reference>
<dbReference type="Pfam" id="PF13378">
    <property type="entry name" value="MR_MLE_C"/>
    <property type="match status" value="1"/>
</dbReference>
<gene>
    <name evidence="5" type="ORF">ACMU_11075</name>
</gene>